<accession>K5DZT9</accession>
<reference evidence="1 2" key="1">
    <citation type="journal article" date="2013" name="Mar. Genomics">
        <title>Expression of sulfatases in Rhodopirellula baltica and the diversity of sulfatases in the genus Rhodopirellula.</title>
        <authorList>
            <person name="Wegner C.E."/>
            <person name="Richter-Heitmann T."/>
            <person name="Klindworth A."/>
            <person name="Klockow C."/>
            <person name="Richter M."/>
            <person name="Achstetter T."/>
            <person name="Glockner F.O."/>
            <person name="Harder J."/>
        </authorList>
    </citation>
    <scope>NUCLEOTIDE SEQUENCE [LARGE SCALE GENOMIC DNA]</scope>
    <source>
        <strain evidence="1 2">SH28</strain>
    </source>
</reference>
<comment type="caution">
    <text evidence="1">The sequence shown here is derived from an EMBL/GenBank/DDBJ whole genome shotgun (WGS) entry which is preliminary data.</text>
</comment>
<evidence type="ECO:0000313" key="2">
    <source>
        <dbReference type="Proteomes" id="UP000007993"/>
    </source>
</evidence>
<organism evidence="1 2">
    <name type="scientific">Rhodopirellula baltica SH28</name>
    <dbReference type="NCBI Taxonomy" id="993517"/>
    <lineage>
        <taxon>Bacteria</taxon>
        <taxon>Pseudomonadati</taxon>
        <taxon>Planctomycetota</taxon>
        <taxon>Planctomycetia</taxon>
        <taxon>Pirellulales</taxon>
        <taxon>Pirellulaceae</taxon>
        <taxon>Rhodopirellula</taxon>
    </lineage>
</organism>
<evidence type="ECO:0000313" key="1">
    <source>
        <dbReference type="EMBL" id="EKJ98995.1"/>
    </source>
</evidence>
<name>K5DZT9_RHOBT</name>
<dbReference type="PATRIC" id="fig|993517.3.peg.6187"/>
<dbReference type="AlphaFoldDB" id="K5DZT9"/>
<protein>
    <submittedName>
        <fullName evidence="1">Uncharacterized protein</fullName>
    </submittedName>
</protein>
<dbReference type="Proteomes" id="UP000007993">
    <property type="component" value="Unassembled WGS sequence"/>
</dbReference>
<sequence length="38" mass="4173">MNVVRRPVTSLTSEMQTDWHRQLSRTALTAVDAAGVSS</sequence>
<gene>
    <name evidence="1" type="ORF">RBSH_05717</name>
</gene>
<proteinExistence type="predicted"/>
<dbReference type="EMBL" id="AMCW01000164">
    <property type="protein sequence ID" value="EKJ98995.1"/>
    <property type="molecule type" value="Genomic_DNA"/>
</dbReference>